<dbReference type="Gene3D" id="3.20.20.80">
    <property type="entry name" value="Glycosidases"/>
    <property type="match status" value="1"/>
</dbReference>
<protein>
    <recommendedName>
        <fullName evidence="3">beta-N-acetylhexosaminidase</fullName>
        <ecNumber evidence="3">3.2.1.52</ecNumber>
    </recommendedName>
</protein>
<dbReference type="EC" id="3.2.1.52" evidence="3"/>
<evidence type="ECO:0000313" key="12">
    <source>
        <dbReference type="Proteomes" id="UP000557872"/>
    </source>
</evidence>
<dbReference type="InterPro" id="IPR015882">
    <property type="entry name" value="HEX_bac_N"/>
</dbReference>
<dbReference type="InterPro" id="IPR025705">
    <property type="entry name" value="Beta_hexosaminidase_sua/sub"/>
</dbReference>
<dbReference type="CDD" id="cd06563">
    <property type="entry name" value="GH20_chitobiase-like"/>
    <property type="match status" value="1"/>
</dbReference>
<proteinExistence type="inferred from homology"/>
<dbReference type="PRINTS" id="PR00738">
    <property type="entry name" value="GLHYDRLASE20"/>
</dbReference>
<evidence type="ECO:0000259" key="10">
    <source>
        <dbReference type="Pfam" id="PF02838"/>
    </source>
</evidence>
<dbReference type="GO" id="GO:0004563">
    <property type="term" value="F:beta-N-acetylhexosaminidase activity"/>
    <property type="evidence" value="ECO:0007669"/>
    <property type="project" value="UniProtKB-EC"/>
</dbReference>
<comment type="similarity">
    <text evidence="2">Belongs to the glycosyl hydrolase 20 family.</text>
</comment>
<evidence type="ECO:0000256" key="5">
    <source>
        <dbReference type="ARBA" id="ARBA00023295"/>
    </source>
</evidence>
<dbReference type="Pfam" id="PF00728">
    <property type="entry name" value="Glyco_hydro_20"/>
    <property type="match status" value="1"/>
</dbReference>
<feature type="chain" id="PRO_5032938161" description="beta-N-acetylhexosaminidase" evidence="8">
    <location>
        <begin position="27"/>
        <end position="649"/>
    </location>
</feature>
<dbReference type="PROSITE" id="PS51257">
    <property type="entry name" value="PROKAR_LIPOPROTEIN"/>
    <property type="match status" value="1"/>
</dbReference>
<feature type="region of interest" description="Disordered" evidence="7">
    <location>
        <begin position="630"/>
        <end position="649"/>
    </location>
</feature>
<keyword evidence="5" id="KW-0326">Glycosidase</keyword>
<dbReference type="GO" id="GO:0005975">
    <property type="term" value="P:carbohydrate metabolic process"/>
    <property type="evidence" value="ECO:0007669"/>
    <property type="project" value="InterPro"/>
</dbReference>
<keyword evidence="12" id="KW-1185">Reference proteome</keyword>
<feature type="domain" description="Beta-hexosaminidase bacterial type N-terminal" evidence="10">
    <location>
        <begin position="29"/>
        <end position="155"/>
    </location>
</feature>
<comment type="caution">
    <text evidence="11">The sequence shown here is derived from an EMBL/GenBank/DDBJ whole genome shotgun (WGS) entry which is preliminary data.</text>
</comment>
<dbReference type="Gene3D" id="3.30.379.10">
    <property type="entry name" value="Chitobiase/beta-hexosaminidase domain 2-like"/>
    <property type="match status" value="1"/>
</dbReference>
<dbReference type="AlphaFoldDB" id="A0A851GE91"/>
<reference evidence="11 12" key="1">
    <citation type="submission" date="2020-07" db="EMBL/GenBank/DDBJ databases">
        <title>Roseicoccus Jingziensis gen. nov., sp. nov., isolated from coastal seawater.</title>
        <authorList>
            <person name="Feng X."/>
        </authorList>
    </citation>
    <scope>NUCLEOTIDE SEQUENCE [LARGE SCALE GENOMIC DNA]</scope>
    <source>
        <strain evidence="11 12">N1E253</strain>
    </source>
</reference>
<comment type="catalytic activity">
    <reaction evidence="1">
        <text>Hydrolysis of terminal non-reducing N-acetyl-D-hexosamine residues in N-acetyl-beta-D-hexosaminides.</text>
        <dbReference type="EC" id="3.2.1.52"/>
    </reaction>
</comment>
<dbReference type="GO" id="GO:0016020">
    <property type="term" value="C:membrane"/>
    <property type="evidence" value="ECO:0007669"/>
    <property type="project" value="TreeGrafter"/>
</dbReference>
<dbReference type="GO" id="GO:0030203">
    <property type="term" value="P:glycosaminoglycan metabolic process"/>
    <property type="evidence" value="ECO:0007669"/>
    <property type="project" value="TreeGrafter"/>
</dbReference>
<dbReference type="RefSeq" id="WP_178932400.1">
    <property type="nucleotide sequence ID" value="NZ_JACBAZ010000003.1"/>
</dbReference>
<feature type="active site" description="Proton donor" evidence="6">
    <location>
        <position position="306"/>
    </location>
</feature>
<evidence type="ECO:0000259" key="9">
    <source>
        <dbReference type="Pfam" id="PF00728"/>
    </source>
</evidence>
<accession>A0A851GE91</accession>
<dbReference type="InterPro" id="IPR015883">
    <property type="entry name" value="Glyco_hydro_20_cat"/>
</dbReference>
<evidence type="ECO:0000256" key="7">
    <source>
        <dbReference type="SAM" id="MobiDB-lite"/>
    </source>
</evidence>
<dbReference type="PANTHER" id="PTHR22600">
    <property type="entry name" value="BETA-HEXOSAMINIDASE"/>
    <property type="match status" value="1"/>
</dbReference>
<gene>
    <name evidence="11" type="ORF">HW115_09590</name>
</gene>
<keyword evidence="4" id="KW-0378">Hydrolase</keyword>
<dbReference type="EMBL" id="JACBAZ010000003">
    <property type="protein sequence ID" value="NWK55863.1"/>
    <property type="molecule type" value="Genomic_DNA"/>
</dbReference>
<evidence type="ECO:0000256" key="2">
    <source>
        <dbReference type="ARBA" id="ARBA00006285"/>
    </source>
</evidence>
<evidence type="ECO:0000256" key="6">
    <source>
        <dbReference type="PIRSR" id="PIRSR625705-1"/>
    </source>
</evidence>
<organism evidence="11 12">
    <name type="scientific">Oceaniferula marina</name>
    <dbReference type="NCBI Taxonomy" id="2748318"/>
    <lineage>
        <taxon>Bacteria</taxon>
        <taxon>Pseudomonadati</taxon>
        <taxon>Verrucomicrobiota</taxon>
        <taxon>Verrucomicrobiia</taxon>
        <taxon>Verrucomicrobiales</taxon>
        <taxon>Verrucomicrobiaceae</taxon>
        <taxon>Oceaniferula</taxon>
    </lineage>
</organism>
<keyword evidence="8" id="KW-0732">Signal</keyword>
<feature type="signal peptide" evidence="8">
    <location>
        <begin position="1"/>
        <end position="26"/>
    </location>
</feature>
<dbReference type="Pfam" id="PF02838">
    <property type="entry name" value="Glyco_hydro_20b"/>
    <property type="match status" value="1"/>
</dbReference>
<dbReference type="SUPFAM" id="SSF51445">
    <property type="entry name" value="(Trans)glycosidases"/>
    <property type="match status" value="1"/>
</dbReference>
<sequence>MDTKQITKLAAALLTATACTLLPAQAETPPVIPQPAKVEHKQGKFTFSPSLSLSSSKDCATDLQFFAKELRKVTGWKIPIKNSGNIHCELNPKLTSGYSLNITPEQIVIQAADHASLFHGFQTLRQLGPVDLFGNQASTSLKQGWSVPCLHISDAPRFAWRGVLVDVSRHFQSKEEMLKLLDSMAMVKLNVLHWHLTDDQGWRPEIKAYPKLTAKSKQFYSQTDLKEIVAYASQRGITIVPEIDVPGHSAAVARAYPELCVKRLDKEGRYNVYDVSNPDVYVFLDAVFKEMAAIFPGSYIHLGADEVGKGAWKKDPGCQAYMKKHKIKSLHDLQADFVQKVCRIIENHGKKPIAWDEAMEGGGDQQLAIMSWRGVQPGMEAAKRGHQVVLCPVSALYYDRTQSRSKQHPRGYSSNTVGLSQSYFFEPRIPTLPAAAKQRIMGAQGCVWGEKIRSGDHLQRQVMLRGAALAEALWSPRPSLNYQDFLSRLETHRKRLDARGIPYWWEPESTPIQVSSWQSIVGKSQPRVDVSKHITRSGLHEFLFHYQIGNGSFHILNAELLENGKVVAQDKHAYTATVEPRRPNQYYRLILPNFNPDARYELRYQIEAVKGGASGTIMLVPALAPDAYAPDRAPDSGANVANQKQPDEL</sequence>
<dbReference type="SUPFAM" id="SSF55545">
    <property type="entry name" value="beta-N-acetylhexosaminidase-like domain"/>
    <property type="match status" value="1"/>
</dbReference>
<dbReference type="InterPro" id="IPR017853">
    <property type="entry name" value="GH"/>
</dbReference>
<evidence type="ECO:0000256" key="8">
    <source>
        <dbReference type="SAM" id="SignalP"/>
    </source>
</evidence>
<evidence type="ECO:0000256" key="4">
    <source>
        <dbReference type="ARBA" id="ARBA00022801"/>
    </source>
</evidence>
<evidence type="ECO:0000256" key="1">
    <source>
        <dbReference type="ARBA" id="ARBA00001231"/>
    </source>
</evidence>
<dbReference type="Proteomes" id="UP000557872">
    <property type="component" value="Unassembled WGS sequence"/>
</dbReference>
<evidence type="ECO:0000313" key="11">
    <source>
        <dbReference type="EMBL" id="NWK55863.1"/>
    </source>
</evidence>
<feature type="domain" description="Glycoside hydrolase family 20 catalytic" evidence="9">
    <location>
        <begin position="158"/>
        <end position="476"/>
    </location>
</feature>
<dbReference type="InterPro" id="IPR029018">
    <property type="entry name" value="Hex-like_dom2"/>
</dbReference>
<dbReference type="PANTHER" id="PTHR22600:SF57">
    <property type="entry name" value="BETA-N-ACETYLHEXOSAMINIDASE"/>
    <property type="match status" value="1"/>
</dbReference>
<evidence type="ECO:0000256" key="3">
    <source>
        <dbReference type="ARBA" id="ARBA00012663"/>
    </source>
</evidence>
<feature type="compositionally biased region" description="Polar residues" evidence="7">
    <location>
        <begin position="639"/>
        <end position="649"/>
    </location>
</feature>
<name>A0A851GE91_9BACT</name>